<evidence type="ECO:0000256" key="2">
    <source>
        <dbReference type="ARBA" id="ARBA00023125"/>
    </source>
</evidence>
<gene>
    <name evidence="5" type="ORF">SAMN05421788_102429</name>
</gene>
<dbReference type="GO" id="GO:0003700">
    <property type="term" value="F:DNA-binding transcription factor activity"/>
    <property type="evidence" value="ECO:0007669"/>
    <property type="project" value="InterPro"/>
</dbReference>
<name>A0A173MHH0_9BACT</name>
<dbReference type="InterPro" id="IPR009057">
    <property type="entry name" value="Homeodomain-like_sf"/>
</dbReference>
<keyword evidence="6" id="KW-1185">Reference proteome</keyword>
<dbReference type="KEGG" id="fln:FLA_2959"/>
<organism evidence="5 6">
    <name type="scientific">Filimonas lacunae</name>
    <dbReference type="NCBI Taxonomy" id="477680"/>
    <lineage>
        <taxon>Bacteria</taxon>
        <taxon>Pseudomonadati</taxon>
        <taxon>Bacteroidota</taxon>
        <taxon>Chitinophagia</taxon>
        <taxon>Chitinophagales</taxon>
        <taxon>Chitinophagaceae</taxon>
        <taxon>Filimonas</taxon>
    </lineage>
</organism>
<sequence>MKTGMAIHHIEPGAPLQKWLTNRYTYHLVLINQGTLQYQCGQKQVTLHKNVAGIIKAMDVVSNIRENQASGFVLSFSYDFLELSIILSAVTVRHFHTLTLDINSVLVSDEDNSMLCSFAAKLSKELNSSYYDEDDMLRSLFQVFLFRICKAVQAQDPPQHTHHTHISNFYSLLDQHFLSYRLTKDYARLMTLTPNHLNMVVKLKTGHPSSYIIHQRVLAEAKRMLICEEMNMKEIASRLGFTDNSHFSRFFKNQSGSTFSHFKNNFKALEHYQ</sequence>
<proteinExistence type="predicted"/>
<dbReference type="Proteomes" id="UP000186917">
    <property type="component" value="Unassembled WGS sequence"/>
</dbReference>
<dbReference type="GO" id="GO:0043565">
    <property type="term" value="F:sequence-specific DNA binding"/>
    <property type="evidence" value="ECO:0007669"/>
    <property type="project" value="InterPro"/>
</dbReference>
<dbReference type="Gene3D" id="1.10.10.60">
    <property type="entry name" value="Homeodomain-like"/>
    <property type="match status" value="1"/>
</dbReference>
<dbReference type="InterPro" id="IPR018060">
    <property type="entry name" value="HTH_AraC"/>
</dbReference>
<dbReference type="PROSITE" id="PS01124">
    <property type="entry name" value="HTH_ARAC_FAMILY_2"/>
    <property type="match status" value="1"/>
</dbReference>
<dbReference type="AlphaFoldDB" id="A0A173MHH0"/>
<dbReference type="Pfam" id="PF12833">
    <property type="entry name" value="HTH_18"/>
    <property type="match status" value="1"/>
</dbReference>
<dbReference type="SMART" id="SM00342">
    <property type="entry name" value="HTH_ARAC"/>
    <property type="match status" value="1"/>
</dbReference>
<dbReference type="RefSeq" id="WP_076378173.1">
    <property type="nucleotide sequence ID" value="NZ_AP017422.1"/>
</dbReference>
<dbReference type="OrthoDB" id="2585681at2"/>
<evidence type="ECO:0000313" key="6">
    <source>
        <dbReference type="Proteomes" id="UP000186917"/>
    </source>
</evidence>
<dbReference type="PANTHER" id="PTHR43280:SF32">
    <property type="entry name" value="TRANSCRIPTIONAL REGULATORY PROTEIN"/>
    <property type="match status" value="1"/>
</dbReference>
<feature type="domain" description="HTH araC/xylS-type" evidence="4">
    <location>
        <begin position="167"/>
        <end position="265"/>
    </location>
</feature>
<evidence type="ECO:0000256" key="3">
    <source>
        <dbReference type="ARBA" id="ARBA00023163"/>
    </source>
</evidence>
<evidence type="ECO:0000256" key="1">
    <source>
        <dbReference type="ARBA" id="ARBA00023015"/>
    </source>
</evidence>
<evidence type="ECO:0000313" key="5">
    <source>
        <dbReference type="EMBL" id="SIS97507.1"/>
    </source>
</evidence>
<dbReference type="PANTHER" id="PTHR43280">
    <property type="entry name" value="ARAC-FAMILY TRANSCRIPTIONAL REGULATOR"/>
    <property type="match status" value="1"/>
</dbReference>
<reference evidence="6" key="1">
    <citation type="submission" date="2017-01" db="EMBL/GenBank/DDBJ databases">
        <authorList>
            <person name="Varghese N."/>
            <person name="Submissions S."/>
        </authorList>
    </citation>
    <scope>NUCLEOTIDE SEQUENCE [LARGE SCALE GENOMIC DNA]</scope>
    <source>
        <strain evidence="6">DSM 21054</strain>
    </source>
</reference>
<accession>A0A173MHH0</accession>
<dbReference type="EMBL" id="FTOR01000002">
    <property type="protein sequence ID" value="SIS97507.1"/>
    <property type="molecule type" value="Genomic_DNA"/>
</dbReference>
<protein>
    <submittedName>
        <fullName evidence="5">AraC-type DNA-binding protein</fullName>
    </submittedName>
</protein>
<evidence type="ECO:0000259" key="4">
    <source>
        <dbReference type="PROSITE" id="PS01124"/>
    </source>
</evidence>
<keyword evidence="1" id="KW-0805">Transcription regulation</keyword>
<keyword evidence="2 5" id="KW-0238">DNA-binding</keyword>
<keyword evidence="3" id="KW-0804">Transcription</keyword>
<dbReference type="SUPFAM" id="SSF46689">
    <property type="entry name" value="Homeodomain-like"/>
    <property type="match status" value="1"/>
</dbReference>
<dbReference type="STRING" id="477680.SAMN05421788_102429"/>